<reference evidence="5 6" key="1">
    <citation type="submission" date="2019-01" db="EMBL/GenBank/DDBJ databases">
        <title>Genomes sequencing and comparative genomics of infectious freshwater microsporidia, Cucumispora dikerogammari and Thelohania contejeani.</title>
        <authorList>
            <person name="Cormier A."/>
            <person name="Giraud I."/>
            <person name="Wattier R."/>
            <person name="Teixeira M."/>
            <person name="Grandjean F."/>
            <person name="Rigaud T."/>
            <person name="Cordaux R."/>
        </authorList>
    </citation>
    <scope>NUCLEOTIDE SEQUENCE [LARGE SCALE GENOMIC DNA]</scope>
    <source>
        <strain evidence="5">T1</strain>
        <tissue evidence="5">Spores</tissue>
    </source>
</reference>
<dbReference type="Proteomes" id="UP001516464">
    <property type="component" value="Unassembled WGS sequence"/>
</dbReference>
<dbReference type="PANTHER" id="PTHR45896">
    <property type="entry name" value="N-ALPHA-ACETYLTRANSFERASE 30"/>
    <property type="match status" value="1"/>
</dbReference>
<dbReference type="EMBL" id="SBIQ01000208">
    <property type="protein sequence ID" value="KAF7682644.1"/>
    <property type="molecule type" value="Genomic_DNA"/>
</dbReference>
<dbReference type="InterPro" id="IPR044542">
    <property type="entry name" value="NAA30-like"/>
</dbReference>
<keyword evidence="2" id="KW-0012">Acyltransferase</keyword>
<dbReference type="InterPro" id="IPR000182">
    <property type="entry name" value="GNAT_dom"/>
</dbReference>
<keyword evidence="6" id="KW-1185">Reference proteome</keyword>
<dbReference type="CDD" id="cd04301">
    <property type="entry name" value="NAT_SF"/>
    <property type="match status" value="1"/>
</dbReference>
<gene>
    <name evidence="5" type="primary">MAK3</name>
    <name evidence="5" type="ORF">TCON_2136</name>
</gene>
<comment type="caution">
    <text evidence="5">The sequence shown here is derived from an EMBL/GenBank/DDBJ whole genome shotgun (WGS) entry which is preliminary data.</text>
</comment>
<name>A0ABQ7HWX8_9MICR</name>
<accession>A0ABQ7HWX8</accession>
<keyword evidence="1" id="KW-0808">Transferase</keyword>
<dbReference type="Gene3D" id="3.40.630.30">
    <property type="match status" value="1"/>
</dbReference>
<comment type="similarity">
    <text evidence="3">Belongs to the acetyltransferase family. MAK3 subfamily.</text>
</comment>
<sequence length="152" mass="17879">MDIYYKQFDKYEEIELVYEFFKELLSEPYPYFTFASFQMLHSHHSLLAYKDGILIGAIIARVEADETMGKIGYIGMLGVKPENRRCGVGKELVNRTLASFLEREIYSVYLETEVDNIPSNELYRSLGFVKIGRLENYYLNLKDCFRLKKLLK</sequence>
<protein>
    <submittedName>
        <fullName evidence="5">N-alpha-acetyltransferase MAK3</fullName>
    </submittedName>
</protein>
<evidence type="ECO:0000256" key="1">
    <source>
        <dbReference type="ARBA" id="ARBA00022679"/>
    </source>
</evidence>
<feature type="domain" description="N-acetyltransferase" evidence="4">
    <location>
        <begin position="3"/>
        <end position="152"/>
    </location>
</feature>
<dbReference type="InterPro" id="IPR016181">
    <property type="entry name" value="Acyl_CoA_acyltransferase"/>
</dbReference>
<evidence type="ECO:0000313" key="5">
    <source>
        <dbReference type="EMBL" id="KAF7682644.1"/>
    </source>
</evidence>
<evidence type="ECO:0000256" key="3">
    <source>
        <dbReference type="ARBA" id="ARBA00024025"/>
    </source>
</evidence>
<dbReference type="Pfam" id="PF00583">
    <property type="entry name" value="Acetyltransf_1"/>
    <property type="match status" value="1"/>
</dbReference>
<organism evidence="5 6">
    <name type="scientific">Astathelohania contejeani</name>
    <dbReference type="NCBI Taxonomy" id="164912"/>
    <lineage>
        <taxon>Eukaryota</taxon>
        <taxon>Fungi</taxon>
        <taxon>Fungi incertae sedis</taxon>
        <taxon>Microsporidia</taxon>
        <taxon>Astathelohaniidae</taxon>
        <taxon>Astathelohania</taxon>
    </lineage>
</organism>
<evidence type="ECO:0000259" key="4">
    <source>
        <dbReference type="PROSITE" id="PS51186"/>
    </source>
</evidence>
<evidence type="ECO:0000256" key="2">
    <source>
        <dbReference type="ARBA" id="ARBA00023315"/>
    </source>
</evidence>
<dbReference type="PROSITE" id="PS51186">
    <property type="entry name" value="GNAT"/>
    <property type="match status" value="1"/>
</dbReference>
<dbReference type="PANTHER" id="PTHR45896:SF1">
    <property type="entry name" value="N-ALPHA-ACETYLTRANSFERASE 30"/>
    <property type="match status" value="1"/>
</dbReference>
<evidence type="ECO:0000313" key="6">
    <source>
        <dbReference type="Proteomes" id="UP001516464"/>
    </source>
</evidence>
<proteinExistence type="inferred from homology"/>
<dbReference type="SUPFAM" id="SSF55729">
    <property type="entry name" value="Acyl-CoA N-acyltransferases (Nat)"/>
    <property type="match status" value="1"/>
</dbReference>